<gene>
    <name evidence="2" type="ORF">EDC28_10118</name>
</gene>
<dbReference type="EMBL" id="RJUL01000001">
    <property type="protein sequence ID" value="ROQ30332.1"/>
    <property type="molecule type" value="Genomic_DNA"/>
</dbReference>
<dbReference type="AlphaFoldDB" id="A0A3N1PFV1"/>
<evidence type="ECO:0000256" key="1">
    <source>
        <dbReference type="SAM" id="SignalP"/>
    </source>
</evidence>
<evidence type="ECO:0000313" key="2">
    <source>
        <dbReference type="EMBL" id="ROQ30332.1"/>
    </source>
</evidence>
<comment type="caution">
    <text evidence="2">The sequence shown here is derived from an EMBL/GenBank/DDBJ whole genome shotgun (WGS) entry which is preliminary data.</text>
</comment>
<accession>A0A3N1PFV1</accession>
<evidence type="ECO:0000313" key="3">
    <source>
        <dbReference type="Proteomes" id="UP000268033"/>
    </source>
</evidence>
<organism evidence="2 3">
    <name type="scientific">Gallaecimonas pentaromativorans</name>
    <dbReference type="NCBI Taxonomy" id="584787"/>
    <lineage>
        <taxon>Bacteria</taxon>
        <taxon>Pseudomonadati</taxon>
        <taxon>Pseudomonadota</taxon>
        <taxon>Gammaproteobacteria</taxon>
        <taxon>Enterobacterales</taxon>
        <taxon>Gallaecimonadaceae</taxon>
        <taxon>Gallaecimonas</taxon>
    </lineage>
</organism>
<proteinExistence type="predicted"/>
<dbReference type="Pfam" id="PF12514">
    <property type="entry name" value="DUF3718"/>
    <property type="match status" value="1"/>
</dbReference>
<feature type="signal peptide" evidence="1">
    <location>
        <begin position="1"/>
        <end position="20"/>
    </location>
</feature>
<reference evidence="2 3" key="1">
    <citation type="submission" date="2018-11" db="EMBL/GenBank/DDBJ databases">
        <title>Genomic Encyclopedia of Type Strains, Phase IV (KMG-IV): sequencing the most valuable type-strain genomes for metagenomic binning, comparative biology and taxonomic classification.</title>
        <authorList>
            <person name="Goeker M."/>
        </authorList>
    </citation>
    <scope>NUCLEOTIDE SEQUENCE [LARGE SCALE GENOMIC DNA]</scope>
    <source>
        <strain evidence="2 3">DSM 21945</strain>
    </source>
</reference>
<dbReference type="Proteomes" id="UP000268033">
    <property type="component" value="Unassembled WGS sequence"/>
</dbReference>
<dbReference type="RefSeq" id="WP_170163975.1">
    <property type="nucleotide sequence ID" value="NZ_JBLXEP010000009.1"/>
</dbReference>
<keyword evidence="3" id="KW-1185">Reference proteome</keyword>
<name>A0A3N1PFV1_9GAMM</name>
<keyword evidence="1" id="KW-0732">Signal</keyword>
<feature type="chain" id="PRO_5018033011" evidence="1">
    <location>
        <begin position="21"/>
        <end position="115"/>
    </location>
</feature>
<protein>
    <submittedName>
        <fullName evidence="2">Uncharacterized protein DUF3718</fullName>
    </submittedName>
</protein>
<sequence length="115" mass="12323">MKLASILILGATLAAAPALAQTRYVAADNSLGTQLCISAATATPIGMVMELKETHLSYHFLANNLRCNDMSVGRFAAEAGNDRVASQFLRRMKQQIEIKDIVAKADVSLMVQGSL</sequence>
<dbReference type="InterPro" id="IPR022193">
    <property type="entry name" value="DUF3718"/>
</dbReference>